<organism evidence="1 2">
    <name type="scientific">Polyporus arcularius HHB13444</name>
    <dbReference type="NCBI Taxonomy" id="1314778"/>
    <lineage>
        <taxon>Eukaryota</taxon>
        <taxon>Fungi</taxon>
        <taxon>Dikarya</taxon>
        <taxon>Basidiomycota</taxon>
        <taxon>Agaricomycotina</taxon>
        <taxon>Agaricomycetes</taxon>
        <taxon>Polyporales</taxon>
        <taxon>Polyporaceae</taxon>
        <taxon>Polyporus</taxon>
    </lineage>
</organism>
<keyword evidence="2" id="KW-1185">Reference proteome</keyword>
<reference evidence="1 2" key="1">
    <citation type="journal article" date="2019" name="Nat. Ecol. Evol.">
        <title>Megaphylogeny resolves global patterns of mushroom evolution.</title>
        <authorList>
            <person name="Varga T."/>
            <person name="Krizsan K."/>
            <person name="Foldi C."/>
            <person name="Dima B."/>
            <person name="Sanchez-Garcia M."/>
            <person name="Sanchez-Ramirez S."/>
            <person name="Szollosi G.J."/>
            <person name="Szarkandi J.G."/>
            <person name="Papp V."/>
            <person name="Albert L."/>
            <person name="Andreopoulos W."/>
            <person name="Angelini C."/>
            <person name="Antonin V."/>
            <person name="Barry K.W."/>
            <person name="Bougher N.L."/>
            <person name="Buchanan P."/>
            <person name="Buyck B."/>
            <person name="Bense V."/>
            <person name="Catcheside P."/>
            <person name="Chovatia M."/>
            <person name="Cooper J."/>
            <person name="Damon W."/>
            <person name="Desjardin D."/>
            <person name="Finy P."/>
            <person name="Geml J."/>
            <person name="Haridas S."/>
            <person name="Hughes K."/>
            <person name="Justo A."/>
            <person name="Karasinski D."/>
            <person name="Kautmanova I."/>
            <person name="Kiss B."/>
            <person name="Kocsube S."/>
            <person name="Kotiranta H."/>
            <person name="LaButti K.M."/>
            <person name="Lechner B.E."/>
            <person name="Liimatainen K."/>
            <person name="Lipzen A."/>
            <person name="Lukacs Z."/>
            <person name="Mihaltcheva S."/>
            <person name="Morgado L.N."/>
            <person name="Niskanen T."/>
            <person name="Noordeloos M.E."/>
            <person name="Ohm R.A."/>
            <person name="Ortiz-Santana B."/>
            <person name="Ovrebo C."/>
            <person name="Racz N."/>
            <person name="Riley R."/>
            <person name="Savchenko A."/>
            <person name="Shiryaev A."/>
            <person name="Soop K."/>
            <person name="Spirin V."/>
            <person name="Szebenyi C."/>
            <person name="Tomsovsky M."/>
            <person name="Tulloss R.E."/>
            <person name="Uehling J."/>
            <person name="Grigoriev I.V."/>
            <person name="Vagvolgyi C."/>
            <person name="Papp T."/>
            <person name="Martin F.M."/>
            <person name="Miettinen O."/>
            <person name="Hibbett D.S."/>
            <person name="Nagy L.G."/>
        </authorList>
    </citation>
    <scope>NUCLEOTIDE SEQUENCE [LARGE SCALE GENOMIC DNA]</scope>
    <source>
        <strain evidence="1 2">HHB13444</strain>
    </source>
</reference>
<proteinExistence type="predicted"/>
<dbReference type="Proteomes" id="UP000308197">
    <property type="component" value="Unassembled WGS sequence"/>
</dbReference>
<feature type="non-terminal residue" evidence="1">
    <location>
        <position position="1"/>
    </location>
</feature>
<accession>A0A5C3PDU9</accession>
<evidence type="ECO:0000313" key="2">
    <source>
        <dbReference type="Proteomes" id="UP000308197"/>
    </source>
</evidence>
<sequence>PSSFCDGVRSGLIIIDHTGFPSFLYYDDDFDPDNLDKGLLRNDEYLKAYRLIFASPSSASRPYGTMSTHCVIKLYQLTEVTPGSLAYVAILLRNALSSSPAWAADDGQFRGHQFFDSIMKMFIDDQEWAYETISWWNAYVDSHILYLSLQLTLMLSAAYLVALPLQALHLVPDASPRSPMTTCSSSSAPAAVLKPLPPPRSLPRPALRPPRHWRLCRCRFGMCSFRVEA</sequence>
<dbReference type="EMBL" id="ML211153">
    <property type="protein sequence ID" value="TFK87431.1"/>
    <property type="molecule type" value="Genomic_DNA"/>
</dbReference>
<evidence type="ECO:0000313" key="1">
    <source>
        <dbReference type="EMBL" id="TFK87431.1"/>
    </source>
</evidence>
<dbReference type="InParanoid" id="A0A5C3PDU9"/>
<protein>
    <submittedName>
        <fullName evidence="1">Uncharacterized protein</fullName>
    </submittedName>
</protein>
<dbReference type="STRING" id="1314778.A0A5C3PDU9"/>
<gene>
    <name evidence="1" type="ORF">K466DRAFT_490875</name>
</gene>
<dbReference type="AlphaFoldDB" id="A0A5C3PDU9"/>
<dbReference type="InterPro" id="IPR046521">
    <property type="entry name" value="DUF6698"/>
</dbReference>
<dbReference type="Pfam" id="PF20414">
    <property type="entry name" value="DUF6698"/>
    <property type="match status" value="1"/>
</dbReference>
<name>A0A5C3PDU9_9APHY</name>